<dbReference type="Gene3D" id="1.10.10.10">
    <property type="entry name" value="Winged helix-like DNA-binding domain superfamily/Winged helix DNA-binding domain"/>
    <property type="match status" value="1"/>
</dbReference>
<dbReference type="Gene3D" id="3.40.190.10">
    <property type="entry name" value="Periplasmic binding protein-like II"/>
    <property type="match status" value="2"/>
</dbReference>
<comment type="caution">
    <text evidence="7">The sequence shown here is derived from an EMBL/GenBank/DDBJ whole genome shotgun (WGS) entry which is preliminary data.</text>
</comment>
<protein>
    <submittedName>
        <fullName evidence="7">LysR substrate-binding domain-containing protein</fullName>
    </submittedName>
</protein>
<dbReference type="PRINTS" id="PR00039">
    <property type="entry name" value="HTHLYSR"/>
</dbReference>
<dbReference type="PROSITE" id="PS50931">
    <property type="entry name" value="HTH_LYSR"/>
    <property type="match status" value="1"/>
</dbReference>
<evidence type="ECO:0000256" key="5">
    <source>
        <dbReference type="SAM" id="Coils"/>
    </source>
</evidence>
<evidence type="ECO:0000313" key="7">
    <source>
        <dbReference type="EMBL" id="MCW1924371.1"/>
    </source>
</evidence>
<dbReference type="SUPFAM" id="SSF46785">
    <property type="entry name" value="Winged helix' DNA-binding domain"/>
    <property type="match status" value="1"/>
</dbReference>
<feature type="coiled-coil region" evidence="5">
    <location>
        <begin position="22"/>
        <end position="85"/>
    </location>
</feature>
<dbReference type="EMBL" id="JAPDDT010000007">
    <property type="protein sequence ID" value="MCW1924371.1"/>
    <property type="molecule type" value="Genomic_DNA"/>
</dbReference>
<dbReference type="RefSeq" id="WP_264488480.1">
    <property type="nucleotide sequence ID" value="NZ_JAPDDT010000007.1"/>
</dbReference>
<evidence type="ECO:0000259" key="6">
    <source>
        <dbReference type="PROSITE" id="PS50931"/>
    </source>
</evidence>
<sequence>MELRHLRYFVAVADALNFRRAAERLNVTRPALSKQIKDLEEETGVKLLERDTVSVSLTDAGSVFLAEARAILSDVERAVELAREAQDGRRGELRIGSVGQMASGFLPGALKAFGAQFPAVDVSFVEMTPIEQLAALGTGEIHLGFAYGRDAEQVPGLSSLPLVRSNFGVSVSQLHPFAERQRIPLDELAEETMLCVGAEAASNHRRDMLRIFNEESVSPGPMRQISGFDALLNMIAADQGVSMLPEVLDLRNSHAIVTVPLEVSRANLDFTMWAVWRTEGSSLLIRNFVRLLEENRPVVAKKRAS</sequence>
<dbReference type="PANTHER" id="PTHR30346:SF0">
    <property type="entry name" value="HCA OPERON TRANSCRIPTIONAL ACTIVATOR HCAR"/>
    <property type="match status" value="1"/>
</dbReference>
<dbReference type="Proteomes" id="UP001320876">
    <property type="component" value="Unassembled WGS sequence"/>
</dbReference>
<keyword evidence="2" id="KW-0805">Transcription regulation</keyword>
<keyword evidence="5" id="KW-0175">Coiled coil</keyword>
<dbReference type="Pfam" id="PF00126">
    <property type="entry name" value="HTH_1"/>
    <property type="match status" value="1"/>
</dbReference>
<reference evidence="7 8" key="1">
    <citation type="submission" date="2022-10" db="EMBL/GenBank/DDBJ databases">
        <title>Luteolibacter arcticus strain CCTCC AB 2014275, whole genome shotgun sequencing project.</title>
        <authorList>
            <person name="Zhao G."/>
            <person name="Shen L."/>
        </authorList>
    </citation>
    <scope>NUCLEOTIDE SEQUENCE [LARGE SCALE GENOMIC DNA]</scope>
    <source>
        <strain evidence="7 8">CCTCC AB 2014275</strain>
    </source>
</reference>
<gene>
    <name evidence="7" type="ORF">OKA05_17525</name>
</gene>
<evidence type="ECO:0000256" key="2">
    <source>
        <dbReference type="ARBA" id="ARBA00023015"/>
    </source>
</evidence>
<organism evidence="7 8">
    <name type="scientific">Luteolibacter arcticus</name>
    <dbReference type="NCBI Taxonomy" id="1581411"/>
    <lineage>
        <taxon>Bacteria</taxon>
        <taxon>Pseudomonadati</taxon>
        <taxon>Verrucomicrobiota</taxon>
        <taxon>Verrucomicrobiia</taxon>
        <taxon>Verrucomicrobiales</taxon>
        <taxon>Verrucomicrobiaceae</taxon>
        <taxon>Luteolibacter</taxon>
    </lineage>
</organism>
<dbReference type="InterPro" id="IPR000847">
    <property type="entry name" value="LysR_HTH_N"/>
</dbReference>
<proteinExistence type="inferred from homology"/>
<evidence type="ECO:0000256" key="3">
    <source>
        <dbReference type="ARBA" id="ARBA00023125"/>
    </source>
</evidence>
<keyword evidence="4" id="KW-0804">Transcription</keyword>
<dbReference type="SUPFAM" id="SSF53850">
    <property type="entry name" value="Periplasmic binding protein-like II"/>
    <property type="match status" value="1"/>
</dbReference>
<keyword evidence="8" id="KW-1185">Reference proteome</keyword>
<dbReference type="InterPro" id="IPR005119">
    <property type="entry name" value="LysR_subst-bd"/>
</dbReference>
<evidence type="ECO:0000256" key="4">
    <source>
        <dbReference type="ARBA" id="ARBA00023163"/>
    </source>
</evidence>
<dbReference type="InterPro" id="IPR036388">
    <property type="entry name" value="WH-like_DNA-bd_sf"/>
</dbReference>
<evidence type="ECO:0000313" key="8">
    <source>
        <dbReference type="Proteomes" id="UP001320876"/>
    </source>
</evidence>
<dbReference type="Pfam" id="PF03466">
    <property type="entry name" value="LysR_substrate"/>
    <property type="match status" value="1"/>
</dbReference>
<keyword evidence="3" id="KW-0238">DNA-binding</keyword>
<comment type="similarity">
    <text evidence="1">Belongs to the LysR transcriptional regulatory family.</text>
</comment>
<dbReference type="InterPro" id="IPR036390">
    <property type="entry name" value="WH_DNA-bd_sf"/>
</dbReference>
<accession>A0ABT3GLN0</accession>
<dbReference type="CDD" id="cd08414">
    <property type="entry name" value="PBP2_LTTR_aromatics_like"/>
    <property type="match status" value="1"/>
</dbReference>
<evidence type="ECO:0000256" key="1">
    <source>
        <dbReference type="ARBA" id="ARBA00009437"/>
    </source>
</evidence>
<feature type="domain" description="HTH lysR-type" evidence="6">
    <location>
        <begin position="1"/>
        <end position="58"/>
    </location>
</feature>
<dbReference type="PANTHER" id="PTHR30346">
    <property type="entry name" value="TRANSCRIPTIONAL DUAL REGULATOR HCAR-RELATED"/>
    <property type="match status" value="1"/>
</dbReference>
<name>A0ABT3GLN0_9BACT</name>